<sequence>MRVPTLHRKPDWQRFIVGIVIGGCISWVIFLFMYGTLQEKQSIKIKTQDSIIKDLKDEIKIWQDEWKKLSKKNTDMLIIQSVNVKIKGYEKYGIKDSHSIFETEEEIKEDLRSILLKDINTVYQHKELIHKAIENKTLRINNRRYKLVIREINYYSSFQIELELKLAD</sequence>
<keyword evidence="2" id="KW-0812">Transmembrane</keyword>
<evidence type="ECO:0000313" key="4">
    <source>
        <dbReference type="EMBL" id="PKR84295.1"/>
    </source>
</evidence>
<keyword evidence="2" id="KW-0472">Membrane</keyword>
<dbReference type="InterPro" id="IPR048198">
    <property type="entry name" value="YtrI"/>
</dbReference>
<evidence type="ECO:0000259" key="3">
    <source>
        <dbReference type="Pfam" id="PF26347"/>
    </source>
</evidence>
<dbReference type="OrthoDB" id="2691164at2"/>
<dbReference type="AlphaFoldDB" id="A0A2N3LI79"/>
<dbReference type="NCBIfam" id="NF041479">
    <property type="entry name" value="spor_membprot_YtrI"/>
    <property type="match status" value="1"/>
</dbReference>
<organism evidence="4 5">
    <name type="scientific">Heyndrickxia camelliae</name>
    <dbReference type="NCBI Taxonomy" id="1707093"/>
    <lineage>
        <taxon>Bacteria</taxon>
        <taxon>Bacillati</taxon>
        <taxon>Bacillota</taxon>
        <taxon>Bacilli</taxon>
        <taxon>Bacillales</taxon>
        <taxon>Bacillaceae</taxon>
        <taxon>Heyndrickxia</taxon>
    </lineage>
</organism>
<keyword evidence="5" id="KW-1185">Reference proteome</keyword>
<dbReference type="Proteomes" id="UP000233440">
    <property type="component" value="Unassembled WGS sequence"/>
</dbReference>
<keyword evidence="1" id="KW-0175">Coiled coil</keyword>
<feature type="coiled-coil region" evidence="1">
    <location>
        <begin position="45"/>
        <end position="72"/>
    </location>
</feature>
<dbReference type="InterPro" id="IPR058620">
    <property type="entry name" value="YtrI_C"/>
</dbReference>
<comment type="caution">
    <text evidence="4">The sequence shown here is derived from an EMBL/GenBank/DDBJ whole genome shotgun (WGS) entry which is preliminary data.</text>
</comment>
<evidence type="ECO:0000256" key="1">
    <source>
        <dbReference type="SAM" id="Coils"/>
    </source>
</evidence>
<evidence type="ECO:0000313" key="5">
    <source>
        <dbReference type="Proteomes" id="UP000233440"/>
    </source>
</evidence>
<feature type="transmembrane region" description="Helical" evidence="2">
    <location>
        <begin position="12"/>
        <end position="34"/>
    </location>
</feature>
<keyword evidence="2" id="KW-1133">Transmembrane helix</keyword>
<evidence type="ECO:0000256" key="2">
    <source>
        <dbReference type="SAM" id="Phobius"/>
    </source>
</evidence>
<accession>A0A2N3LI79</accession>
<gene>
    <name evidence="4" type="ORF">CWO92_14445</name>
</gene>
<dbReference type="EMBL" id="PIQO01000011">
    <property type="protein sequence ID" value="PKR84295.1"/>
    <property type="molecule type" value="Genomic_DNA"/>
</dbReference>
<name>A0A2N3LI79_9BACI</name>
<proteinExistence type="predicted"/>
<feature type="domain" description="Sporulation membrane protein YtrI C-terminal" evidence="3">
    <location>
        <begin position="80"/>
        <end position="165"/>
    </location>
</feature>
<dbReference type="Pfam" id="PF26347">
    <property type="entry name" value="YtrI_sporulation"/>
    <property type="match status" value="1"/>
</dbReference>
<protein>
    <submittedName>
        <fullName evidence="4">Sporulation protein</fullName>
    </submittedName>
</protein>
<dbReference type="RefSeq" id="WP_101354923.1">
    <property type="nucleotide sequence ID" value="NZ_PIQO01000011.1"/>
</dbReference>
<reference evidence="4 5" key="1">
    <citation type="submission" date="2017-11" db="EMBL/GenBank/DDBJ databases">
        <title>Bacillus camelliae sp. nov., isolated from pu'er tea.</title>
        <authorList>
            <person name="Niu L."/>
        </authorList>
    </citation>
    <scope>NUCLEOTIDE SEQUENCE [LARGE SCALE GENOMIC DNA]</scope>
    <source>
        <strain evidence="4 5">7578-1</strain>
    </source>
</reference>